<name>A0AAW0TD16_SCYPA</name>
<proteinExistence type="predicted"/>
<comment type="caution">
    <text evidence="2">The sequence shown here is derived from an EMBL/GenBank/DDBJ whole genome shotgun (WGS) entry which is preliminary data.</text>
</comment>
<feature type="compositionally biased region" description="Basic and acidic residues" evidence="1">
    <location>
        <begin position="48"/>
        <end position="62"/>
    </location>
</feature>
<evidence type="ECO:0000256" key="1">
    <source>
        <dbReference type="SAM" id="MobiDB-lite"/>
    </source>
</evidence>
<organism evidence="2 3">
    <name type="scientific">Scylla paramamosain</name>
    <name type="common">Mud crab</name>
    <dbReference type="NCBI Taxonomy" id="85552"/>
    <lineage>
        <taxon>Eukaryota</taxon>
        <taxon>Metazoa</taxon>
        <taxon>Ecdysozoa</taxon>
        <taxon>Arthropoda</taxon>
        <taxon>Crustacea</taxon>
        <taxon>Multicrustacea</taxon>
        <taxon>Malacostraca</taxon>
        <taxon>Eumalacostraca</taxon>
        <taxon>Eucarida</taxon>
        <taxon>Decapoda</taxon>
        <taxon>Pleocyemata</taxon>
        <taxon>Brachyura</taxon>
        <taxon>Eubrachyura</taxon>
        <taxon>Portunoidea</taxon>
        <taxon>Portunidae</taxon>
        <taxon>Portuninae</taxon>
        <taxon>Scylla</taxon>
    </lineage>
</organism>
<evidence type="ECO:0000313" key="3">
    <source>
        <dbReference type="Proteomes" id="UP001487740"/>
    </source>
</evidence>
<evidence type="ECO:0008006" key="4">
    <source>
        <dbReference type="Google" id="ProtNLM"/>
    </source>
</evidence>
<reference evidence="2 3" key="1">
    <citation type="submission" date="2023-03" db="EMBL/GenBank/DDBJ databases">
        <title>High-quality genome of Scylla paramamosain provides insights in environmental adaptation.</title>
        <authorList>
            <person name="Zhang L."/>
        </authorList>
    </citation>
    <scope>NUCLEOTIDE SEQUENCE [LARGE SCALE GENOMIC DNA]</scope>
    <source>
        <strain evidence="2">LZ_2023a</strain>
        <tissue evidence="2">Muscle</tissue>
    </source>
</reference>
<dbReference type="EMBL" id="JARAKH010000035">
    <property type="protein sequence ID" value="KAK8384352.1"/>
    <property type="molecule type" value="Genomic_DNA"/>
</dbReference>
<sequence length="323" mass="36255">MWRDLSISPANQPRYEEVCRRLSQQRRERIFGCGHRKACSRKGDRFTTETLDKTPTSHDKEIQPSTASLHHKTEQKPATDPRDRTEATDIAALQKELLRAITSSGGLDEGLRAVGHVEVCQGAVEPVEDDVLVRACRRVEKRDGSMVALVGKLLLLPRLYHMQTKLSTPVMDSLTQLMEAHAAAVVDNAILPLLQHLPALEEHHRDLLAHLLPFCSPSMATSLLRAYAERPHHRETDLPTFHLLCESASVEEPDTHTAALTVLGQTAPMHRASVKFGQCLLVVVRRFGPHLSDLEGLRCAVKEHGSSLRKVVEMQMKKLERRR</sequence>
<feature type="region of interest" description="Disordered" evidence="1">
    <location>
        <begin position="48"/>
        <end position="85"/>
    </location>
</feature>
<feature type="compositionally biased region" description="Basic and acidic residues" evidence="1">
    <location>
        <begin position="71"/>
        <end position="85"/>
    </location>
</feature>
<accession>A0AAW0TD16</accession>
<protein>
    <recommendedName>
        <fullName evidence="4">Fanconi Anaemia group E protein C-terminal domain-containing protein</fullName>
    </recommendedName>
</protein>
<dbReference type="AlphaFoldDB" id="A0AAW0TD16"/>
<gene>
    <name evidence="2" type="ORF">O3P69_009265</name>
</gene>
<keyword evidence="3" id="KW-1185">Reference proteome</keyword>
<dbReference type="Gene3D" id="1.25.40.480">
    <property type="match status" value="1"/>
</dbReference>
<evidence type="ECO:0000313" key="2">
    <source>
        <dbReference type="EMBL" id="KAK8384352.1"/>
    </source>
</evidence>
<dbReference type="Proteomes" id="UP001487740">
    <property type="component" value="Unassembled WGS sequence"/>
</dbReference>